<gene>
    <name evidence="1" type="ORF">ES675_04205</name>
</gene>
<dbReference type="InterPro" id="IPR011664">
    <property type="entry name" value="Abi_system_AbiD/AbiF-like"/>
</dbReference>
<dbReference type="Proteomes" id="UP000324358">
    <property type="component" value="Unassembled WGS sequence"/>
</dbReference>
<dbReference type="OrthoDB" id="5363652at2"/>
<accession>A0A5D0R1H4</accession>
<evidence type="ECO:0000313" key="1">
    <source>
        <dbReference type="EMBL" id="TYB75337.1"/>
    </source>
</evidence>
<dbReference type="Pfam" id="PF07751">
    <property type="entry name" value="Abi_2"/>
    <property type="match status" value="1"/>
</dbReference>
<sequence>MAKIPYNKPALTYAEQVIQLQDRGLEILNLDRAYHLLESISYYRLSGYWYPMLIDKSNHKFKPNSTFQSAFDIYCFDRKFRILILQELEKIEVSIRAKMIYVLSHEYGAFWYQDSSYFKNHIKHSKSLGSLQSEFKRSDEEFIEAYADKYSDPLPPSWMMLEITSFGTMSFLYSNLKGGRTKRVVANYFGLNDKTFVSWMHSIVYLRNVCAHHSRLWNRTMSIQPIKPQSTSKRWLEDDSVSNKKVYYILSMILFLMQTINPKNTIVSRFKALLDEYKCIDVRAMGFPESWEDEHLWK</sequence>
<dbReference type="InterPro" id="IPR017034">
    <property type="entry name" value="Abi_system_AbiD/AbiF"/>
</dbReference>
<organism evidence="1 2">
    <name type="scientific">Bizionia algoritergicola</name>
    <dbReference type="NCBI Taxonomy" id="291187"/>
    <lineage>
        <taxon>Bacteria</taxon>
        <taxon>Pseudomonadati</taxon>
        <taxon>Bacteroidota</taxon>
        <taxon>Flavobacteriia</taxon>
        <taxon>Flavobacteriales</taxon>
        <taxon>Flavobacteriaceae</taxon>
        <taxon>Bizionia</taxon>
    </lineage>
</organism>
<keyword evidence="2" id="KW-1185">Reference proteome</keyword>
<dbReference type="RefSeq" id="WP_066247580.1">
    <property type="nucleotide sequence ID" value="NZ_VSKL01000001.1"/>
</dbReference>
<dbReference type="PIRSF" id="PIRSF034934">
    <property type="entry name" value="AbiF_AbiD"/>
    <property type="match status" value="1"/>
</dbReference>
<protein>
    <submittedName>
        <fullName evidence="1">Abi family protein</fullName>
    </submittedName>
</protein>
<proteinExistence type="predicted"/>
<name>A0A5D0R1H4_9FLAO</name>
<reference evidence="1 2" key="1">
    <citation type="submission" date="2019-08" db="EMBL/GenBank/DDBJ databases">
        <title>Genomes of Antarctic Bizionia species.</title>
        <authorList>
            <person name="Bowman J.P."/>
        </authorList>
    </citation>
    <scope>NUCLEOTIDE SEQUENCE [LARGE SCALE GENOMIC DNA]</scope>
    <source>
        <strain evidence="1 2">APA-1</strain>
    </source>
</reference>
<comment type="caution">
    <text evidence="1">The sequence shown here is derived from an EMBL/GenBank/DDBJ whole genome shotgun (WGS) entry which is preliminary data.</text>
</comment>
<evidence type="ECO:0000313" key="2">
    <source>
        <dbReference type="Proteomes" id="UP000324358"/>
    </source>
</evidence>
<dbReference type="AlphaFoldDB" id="A0A5D0R1H4"/>
<dbReference type="EMBL" id="VSKL01000001">
    <property type="protein sequence ID" value="TYB75337.1"/>
    <property type="molecule type" value="Genomic_DNA"/>
</dbReference>